<name>A0ABQ1I3Q9_9ALTE</name>
<dbReference type="InterPro" id="IPR050611">
    <property type="entry name" value="ABCF"/>
</dbReference>
<protein>
    <submittedName>
        <fullName evidence="6">ABC transporter ATP-binding protein</fullName>
    </submittedName>
</protein>
<dbReference type="PROSITE" id="PS50893">
    <property type="entry name" value="ABC_TRANSPORTER_2"/>
    <property type="match status" value="1"/>
</dbReference>
<feature type="compositionally biased region" description="Basic and acidic residues" evidence="4">
    <location>
        <begin position="271"/>
        <end position="290"/>
    </location>
</feature>
<keyword evidence="2" id="KW-0547">Nucleotide-binding</keyword>
<dbReference type="RefSeq" id="WP_055732610.1">
    <property type="nucleotide sequence ID" value="NZ_BMDY01000010.1"/>
</dbReference>
<evidence type="ECO:0000256" key="3">
    <source>
        <dbReference type="ARBA" id="ARBA00022840"/>
    </source>
</evidence>
<feature type="region of interest" description="Disordered" evidence="4">
    <location>
        <begin position="251"/>
        <end position="308"/>
    </location>
</feature>
<dbReference type="Gene3D" id="3.40.50.300">
    <property type="entry name" value="P-loop containing nucleotide triphosphate hydrolases"/>
    <property type="match status" value="2"/>
</dbReference>
<gene>
    <name evidence="6" type="ORF">GCM10007414_18990</name>
</gene>
<dbReference type="CDD" id="cd03221">
    <property type="entry name" value="ABCF_EF-3"/>
    <property type="match status" value="1"/>
</dbReference>
<evidence type="ECO:0000313" key="6">
    <source>
        <dbReference type="EMBL" id="GGB05853.1"/>
    </source>
</evidence>
<reference evidence="7" key="1">
    <citation type="journal article" date="2019" name="Int. J. Syst. Evol. Microbiol.">
        <title>The Global Catalogue of Microorganisms (GCM) 10K type strain sequencing project: providing services to taxonomists for standard genome sequencing and annotation.</title>
        <authorList>
            <consortium name="The Broad Institute Genomics Platform"/>
            <consortium name="The Broad Institute Genome Sequencing Center for Infectious Disease"/>
            <person name="Wu L."/>
            <person name="Ma J."/>
        </authorList>
    </citation>
    <scope>NUCLEOTIDE SEQUENCE [LARGE SCALE GENOMIC DNA]</scope>
    <source>
        <strain evidence="7">CGMCC 1.10131</strain>
    </source>
</reference>
<dbReference type="PANTHER" id="PTHR19211">
    <property type="entry name" value="ATP-BINDING TRANSPORT PROTEIN-RELATED"/>
    <property type="match status" value="1"/>
</dbReference>
<dbReference type="PROSITE" id="PS00211">
    <property type="entry name" value="ABC_TRANSPORTER_1"/>
    <property type="match status" value="1"/>
</dbReference>
<keyword evidence="1" id="KW-0677">Repeat</keyword>
<feature type="compositionally biased region" description="Polar residues" evidence="4">
    <location>
        <begin position="292"/>
        <end position="303"/>
    </location>
</feature>
<dbReference type="SMART" id="SM00382">
    <property type="entry name" value="AAA"/>
    <property type="match status" value="2"/>
</dbReference>
<dbReference type="EMBL" id="BMDY01000010">
    <property type="protein sequence ID" value="GGB05853.1"/>
    <property type="molecule type" value="Genomic_DNA"/>
</dbReference>
<dbReference type="SUPFAM" id="SSF52540">
    <property type="entry name" value="P-loop containing nucleoside triphosphate hydrolases"/>
    <property type="match status" value="2"/>
</dbReference>
<comment type="caution">
    <text evidence="6">The sequence shown here is derived from an EMBL/GenBank/DDBJ whole genome shotgun (WGS) entry which is preliminary data.</text>
</comment>
<evidence type="ECO:0000256" key="1">
    <source>
        <dbReference type="ARBA" id="ARBA00022737"/>
    </source>
</evidence>
<keyword evidence="7" id="KW-1185">Reference proteome</keyword>
<keyword evidence="3 6" id="KW-0067">ATP-binding</keyword>
<evidence type="ECO:0000256" key="2">
    <source>
        <dbReference type="ARBA" id="ARBA00022741"/>
    </source>
</evidence>
<dbReference type="GO" id="GO:0005524">
    <property type="term" value="F:ATP binding"/>
    <property type="evidence" value="ECO:0007669"/>
    <property type="project" value="UniProtKB-KW"/>
</dbReference>
<dbReference type="PANTHER" id="PTHR19211:SF6">
    <property type="entry name" value="BLL7188 PROTEIN"/>
    <property type="match status" value="1"/>
</dbReference>
<feature type="domain" description="ABC transporter" evidence="5">
    <location>
        <begin position="4"/>
        <end position="237"/>
    </location>
</feature>
<accession>A0ABQ1I3Q9</accession>
<organism evidence="6 7">
    <name type="scientific">Agarivorans gilvus</name>
    <dbReference type="NCBI Taxonomy" id="680279"/>
    <lineage>
        <taxon>Bacteria</taxon>
        <taxon>Pseudomonadati</taxon>
        <taxon>Pseudomonadota</taxon>
        <taxon>Gammaproteobacteria</taxon>
        <taxon>Alteromonadales</taxon>
        <taxon>Alteromonadaceae</taxon>
        <taxon>Agarivorans</taxon>
    </lineage>
</organism>
<evidence type="ECO:0000259" key="5">
    <source>
        <dbReference type="PROSITE" id="PS50893"/>
    </source>
</evidence>
<dbReference type="Proteomes" id="UP000651977">
    <property type="component" value="Unassembled WGS sequence"/>
</dbReference>
<dbReference type="InterPro" id="IPR003593">
    <property type="entry name" value="AAA+_ATPase"/>
</dbReference>
<dbReference type="InterPro" id="IPR003439">
    <property type="entry name" value="ABC_transporter-like_ATP-bd"/>
</dbReference>
<dbReference type="Pfam" id="PF00005">
    <property type="entry name" value="ABC_tran"/>
    <property type="match status" value="2"/>
</dbReference>
<dbReference type="InterPro" id="IPR017871">
    <property type="entry name" value="ABC_transporter-like_CS"/>
</dbReference>
<sequence length="525" mass="58854">MPVLQAYNISHQFDNGDMLFQQLSCSMLKRRVGLVGRNGVGKSILASILCGELEPSSGAVSLPKSFAVYRQQPSHLLSAGLTIGQFLGKAEVLEALKRVESGDCSEHWFDVIGEQWDLSAQLTQQLKQLGLPLDVDFPCAQLSGGQLARLQLWQLFNRDPELLILDEPSNHLDTHAKQWLLEMMQAFHGAILLISHDRVLLREVDEIWELSGLGLHVYGGSYSFYAEQKRTELQALERQLVSVDKQKKQLQVQAQRNREKAEQRAAQGNKLRKEGSHGKSLLDAKKDKATARASNRNKNQQLREAQLDDKAQSLKARKEQLKEQKLYLEDSPSRLRKVVSLLDAVLPFANAKPISMQVYAHDKIHLTGNNGCGKSTLLKTLLGEFSLLRGELQINTSLYYLDQHFGVIRTELSILDNLIQQCKGIKDSDARTLLAGIGFRRDSVFRLGSMLSGGEKMKLAMLIVSHQLDQPLLLLDEPDNHLDLDSKMMLAQALQHYRGGFILVSHDNDFANESGIQRQIALSPN</sequence>
<evidence type="ECO:0000313" key="7">
    <source>
        <dbReference type="Proteomes" id="UP000651977"/>
    </source>
</evidence>
<evidence type="ECO:0000256" key="4">
    <source>
        <dbReference type="SAM" id="MobiDB-lite"/>
    </source>
</evidence>
<dbReference type="InterPro" id="IPR027417">
    <property type="entry name" value="P-loop_NTPase"/>
</dbReference>
<proteinExistence type="predicted"/>